<sequence>MGFLKKVGPEYILRYSLGITYLYSGFDLFRHPTAWYWALPIWVKQLIASLVDINLYLKLQGIAEIILAVLLLSWFLKRVLIKWIALISALELAAILLLAFLPFSQANFLITFRDIGLLGAALSLFVILSKETKPSNGSDIN</sequence>
<keyword evidence="1" id="KW-0812">Transmembrane</keyword>
<accession>A0A1G2G0Z8</accession>
<protein>
    <recommendedName>
        <fullName evidence="4">DoxX family protein</fullName>
    </recommendedName>
</protein>
<evidence type="ECO:0000256" key="1">
    <source>
        <dbReference type="SAM" id="Phobius"/>
    </source>
</evidence>
<organism evidence="2 3">
    <name type="scientific">Candidatus Ryanbacteria bacterium RIFCSPHIGHO2_01_45_13</name>
    <dbReference type="NCBI Taxonomy" id="1802112"/>
    <lineage>
        <taxon>Bacteria</taxon>
        <taxon>Candidatus Ryaniibacteriota</taxon>
    </lineage>
</organism>
<feature type="transmembrane region" description="Helical" evidence="1">
    <location>
        <begin position="12"/>
        <end position="29"/>
    </location>
</feature>
<dbReference type="EMBL" id="MHNI01000005">
    <property type="protein sequence ID" value="OGZ43530.1"/>
    <property type="molecule type" value="Genomic_DNA"/>
</dbReference>
<evidence type="ECO:0000313" key="2">
    <source>
        <dbReference type="EMBL" id="OGZ43530.1"/>
    </source>
</evidence>
<keyword evidence="1" id="KW-1133">Transmembrane helix</keyword>
<feature type="transmembrane region" description="Helical" evidence="1">
    <location>
        <begin position="55"/>
        <end position="76"/>
    </location>
</feature>
<dbReference type="Proteomes" id="UP000176700">
    <property type="component" value="Unassembled WGS sequence"/>
</dbReference>
<reference evidence="2 3" key="1">
    <citation type="journal article" date="2016" name="Nat. Commun.">
        <title>Thousands of microbial genomes shed light on interconnected biogeochemical processes in an aquifer system.</title>
        <authorList>
            <person name="Anantharaman K."/>
            <person name="Brown C.T."/>
            <person name="Hug L.A."/>
            <person name="Sharon I."/>
            <person name="Castelle C.J."/>
            <person name="Probst A.J."/>
            <person name="Thomas B.C."/>
            <person name="Singh A."/>
            <person name="Wilkins M.J."/>
            <person name="Karaoz U."/>
            <person name="Brodie E.L."/>
            <person name="Williams K.H."/>
            <person name="Hubbard S.S."/>
            <person name="Banfield J.F."/>
        </authorList>
    </citation>
    <scope>NUCLEOTIDE SEQUENCE [LARGE SCALE GENOMIC DNA]</scope>
</reference>
<evidence type="ECO:0008006" key="4">
    <source>
        <dbReference type="Google" id="ProtNLM"/>
    </source>
</evidence>
<evidence type="ECO:0000313" key="3">
    <source>
        <dbReference type="Proteomes" id="UP000176700"/>
    </source>
</evidence>
<feature type="transmembrane region" description="Helical" evidence="1">
    <location>
        <begin position="109"/>
        <end position="128"/>
    </location>
</feature>
<feature type="transmembrane region" description="Helical" evidence="1">
    <location>
        <begin position="83"/>
        <end position="103"/>
    </location>
</feature>
<proteinExistence type="predicted"/>
<keyword evidence="1" id="KW-0472">Membrane</keyword>
<comment type="caution">
    <text evidence="2">The sequence shown here is derived from an EMBL/GenBank/DDBJ whole genome shotgun (WGS) entry which is preliminary data.</text>
</comment>
<dbReference type="AlphaFoldDB" id="A0A1G2G0Z8"/>
<name>A0A1G2G0Z8_9BACT</name>
<gene>
    <name evidence="2" type="ORF">A2W41_04320</name>
</gene>